<organism evidence="5">
    <name type="scientific">Tanacetum cinerariifolium</name>
    <name type="common">Dalmatian daisy</name>
    <name type="synonym">Chrysanthemum cinerariifolium</name>
    <dbReference type="NCBI Taxonomy" id="118510"/>
    <lineage>
        <taxon>Eukaryota</taxon>
        <taxon>Viridiplantae</taxon>
        <taxon>Streptophyta</taxon>
        <taxon>Embryophyta</taxon>
        <taxon>Tracheophyta</taxon>
        <taxon>Spermatophyta</taxon>
        <taxon>Magnoliopsida</taxon>
        <taxon>eudicotyledons</taxon>
        <taxon>Gunneridae</taxon>
        <taxon>Pentapetalae</taxon>
        <taxon>asterids</taxon>
        <taxon>campanulids</taxon>
        <taxon>Asterales</taxon>
        <taxon>Asteraceae</taxon>
        <taxon>Asteroideae</taxon>
        <taxon>Anthemideae</taxon>
        <taxon>Anthemidinae</taxon>
        <taxon>Tanacetum</taxon>
    </lineage>
</organism>
<reference evidence="5" key="1">
    <citation type="journal article" date="2019" name="Sci. Rep.">
        <title>Draft genome of Tanacetum cinerariifolium, the natural source of mosquito coil.</title>
        <authorList>
            <person name="Yamashiro T."/>
            <person name="Shiraishi A."/>
            <person name="Satake H."/>
            <person name="Nakayama K."/>
        </authorList>
    </citation>
    <scope>NUCLEOTIDE SEQUENCE</scope>
</reference>
<evidence type="ECO:0000259" key="3">
    <source>
        <dbReference type="Pfam" id="PF07727"/>
    </source>
</evidence>
<dbReference type="Pfam" id="PF13976">
    <property type="entry name" value="gag_pre-integrs"/>
    <property type="match status" value="1"/>
</dbReference>
<feature type="region of interest" description="Disordered" evidence="2">
    <location>
        <begin position="1550"/>
        <end position="1577"/>
    </location>
</feature>
<keyword evidence="1" id="KW-0175">Coiled coil</keyword>
<feature type="domain" description="Reverse transcriptase Ty1/copia-type" evidence="3">
    <location>
        <begin position="1189"/>
        <end position="1297"/>
    </location>
</feature>
<sequence>MVKPKKPLKRKDQIMIDEEFAKNIKARMQVELEEKEERLARLKEEETNIALVTKWDNRQALMDTDCKEQNFEEIQMLFNNTMKWMEAFVPMDTELMKGSDKEVEGSKKAKEDSKKAEEGSSKRAESNLEQEDAKRQRLEDENETTEHKRCLEIILEDDVIFRVDAAKELEEKHQVFNAAREELGAAKKKLIAIWRTLLKKTSFLHLTLTFSIFMDPLTPQVVSTAKLPILNPNEFDLWKMRIEQYFLMTDYSIWEVILNGDSHVPTLTVKGVVQPVAPTTVEQRLARKNELKARGTLLMAFPDKHQLKINSHKDAKTLMEANVNLKFLRSLPSDWKTYILIWRNKADLEDKSLDDLFNSLKIYETEVKHSSSPSYASQNLAFVSFYPTDSTTDSVSAVASVSAAGLQLPAPPLLNVDSLSNAVMYSLFASQSTSPQLDNKDLKQIDVDDLEEMDLKWQMAMLTMRARRFLQKIGRNLSANGTTSMGFDMSKVECYNFHRKGHFARECRSPKDQRKLGTAEPQRRTVPEPANFALMAFSSSSSSDNKTGLESVEARLLVYKQNGSVFKKNIKLLNIEVQLRDIALVTLRQKLETTEQERDDLKLKLVKFRTSSKNLTDLLASQTTEKTGWPPSNLYDRFIPSGGYHAVPPPHTEAFMPPKPDLVFYIAPSAETKHLAFNVQVSPTKPEQALSPTPRPSAPIIEDWIFDSEEDSHTQAPQTTIPNVTSVPVSSKTQYSGTRRNKKACFVCKSVDHLIKDYDFHIRKLAQRNYASRGTHKQYAPLSHYQSHMHMVPTTVLTQSKSVLNTAARPGTCPIYLTLKSLMEDILPLNETPRVVRLLITGMGKIKTGKLDFDDVYFVKDLKFNLFSVSQMCDKKNSVLFTDTECLVLSPDFKLPDESQVLLRVPRENNMYNVNLKNIVPSGDLTFLFAKATIDESNLWHRRLGHISFKTINKLVKGNLVRGLPTKVFKNDNSCVACRKGKQHRASWEEVNQTYMLFLVWSAGSTNPHNNDKDALVDGKEHEVDTKKYEYVAIHSSSSSAQTRTQVDKTEKENKGKSHVESFIRYRDLNAEFEDFSNNSSNEVNAAGFTVLTVRQNFINSTNTFSAAGPSNPTFSLTYEKSSSINASILPHDPDMPDLEDITYSTDEDVVGAEADHNNLEFSIPVSPIPTTRIHKDHPVSQIIGDLNKKDERGIVIRNKARLVAQGHVQEEGIDYKEVFSSVARIEAIRLFLAYASFMGFLVYQMDVKGAFLYVIIEEEVYVCQPLGFEDPDHPDKVYKVVKALYGLHQAPRAWFQMSSMGELIFFLGLQVKQKKDGIFINQDTYVAEILRKFGLTEGKSASTPINTEKPLLKDPDGEDVDVHTYKSMIGSLMYLTSSRPDIMFACKKQTVVATSSTEAEYIAAASSCAQVLWIQNQLLDYGSAMASAIICMSTGRKFNFLKYIFESLVRNVDSSSKFYMYPRFLQLIIQNQLNDLSSHTTKYNSPALTQKVFANIKRVGKGFSGVETPLFEGMLVVGENVEEGIPAEQVQDDVVVAATQEGVTAAIEEDVQKQSIPSPTPTPQPPQDLPSTSSLESAKISQALEISKLKKRVKRLEKGNKVKGRMIDELDRDEGVALTAEKEEERKTKEAKNSDGDDQVKGRQAKIYQIDMDHPSKVLSVQEDEPAEVEEVVEVVTTAKIITEVVVAASNNTCLVETDDSNVIPDSPDMCNDDIHNDQNDVESDDEHVTLANLIANLKLDADENKKIQKQLKKANTTLAQELKECKTILAETSKTMGESNSV</sequence>
<accession>A0A6L2KWA8</accession>
<evidence type="ECO:0000256" key="1">
    <source>
        <dbReference type="SAM" id="Coils"/>
    </source>
</evidence>
<evidence type="ECO:0000256" key="2">
    <source>
        <dbReference type="SAM" id="MobiDB-lite"/>
    </source>
</evidence>
<feature type="region of interest" description="Disordered" evidence="2">
    <location>
        <begin position="1619"/>
        <end position="1642"/>
    </location>
</feature>
<dbReference type="SUPFAM" id="SSF57756">
    <property type="entry name" value="Retrovirus zinc finger-like domains"/>
    <property type="match status" value="1"/>
</dbReference>
<dbReference type="PANTHER" id="PTHR11439:SF509">
    <property type="entry name" value="RNA-DIRECTED DNA POLYMERASE"/>
    <property type="match status" value="1"/>
</dbReference>
<dbReference type="InterPro" id="IPR036875">
    <property type="entry name" value="Znf_CCHC_sf"/>
</dbReference>
<dbReference type="GO" id="GO:0003676">
    <property type="term" value="F:nucleic acid binding"/>
    <property type="evidence" value="ECO:0007669"/>
    <property type="project" value="InterPro"/>
</dbReference>
<feature type="region of interest" description="Disordered" evidence="2">
    <location>
        <begin position="711"/>
        <end position="734"/>
    </location>
</feature>
<feature type="coiled-coil region" evidence="1">
    <location>
        <begin position="584"/>
        <end position="611"/>
    </location>
</feature>
<name>A0A6L2KWA8_TANCI</name>
<dbReference type="EMBL" id="BKCJ010003113">
    <property type="protein sequence ID" value="GEU53060.1"/>
    <property type="molecule type" value="Genomic_DNA"/>
</dbReference>
<evidence type="ECO:0000259" key="4">
    <source>
        <dbReference type="Pfam" id="PF13976"/>
    </source>
</evidence>
<feature type="domain" description="GAG-pre-integrase" evidence="4">
    <location>
        <begin position="912"/>
        <end position="983"/>
    </location>
</feature>
<feature type="compositionally biased region" description="Pro residues" evidence="2">
    <location>
        <begin position="1559"/>
        <end position="1569"/>
    </location>
</feature>
<dbReference type="Gene3D" id="4.10.60.10">
    <property type="entry name" value="Zinc finger, CCHC-type"/>
    <property type="match status" value="1"/>
</dbReference>
<protein>
    <submittedName>
        <fullName evidence="5">Ribonuclease H-like domain-containing protein</fullName>
    </submittedName>
</protein>
<feature type="compositionally biased region" description="Polar residues" evidence="2">
    <location>
        <begin position="714"/>
        <end position="734"/>
    </location>
</feature>
<dbReference type="InterPro" id="IPR013103">
    <property type="entry name" value="RVT_2"/>
</dbReference>
<dbReference type="PANTHER" id="PTHR11439">
    <property type="entry name" value="GAG-POL-RELATED RETROTRANSPOSON"/>
    <property type="match status" value="1"/>
</dbReference>
<feature type="coiled-coil region" evidence="1">
    <location>
        <begin position="18"/>
        <end position="52"/>
    </location>
</feature>
<comment type="caution">
    <text evidence="5">The sequence shown here is derived from an EMBL/GenBank/DDBJ whole genome shotgun (WGS) entry which is preliminary data.</text>
</comment>
<dbReference type="GO" id="GO:0008270">
    <property type="term" value="F:zinc ion binding"/>
    <property type="evidence" value="ECO:0007669"/>
    <property type="project" value="InterPro"/>
</dbReference>
<dbReference type="InterPro" id="IPR025724">
    <property type="entry name" value="GAG-pre-integrase_dom"/>
</dbReference>
<proteinExistence type="predicted"/>
<evidence type="ECO:0000313" key="5">
    <source>
        <dbReference type="EMBL" id="GEU53060.1"/>
    </source>
</evidence>
<dbReference type="Pfam" id="PF07727">
    <property type="entry name" value="RVT_2"/>
    <property type="match status" value="1"/>
</dbReference>
<gene>
    <name evidence="5" type="ORF">Tci_025038</name>
</gene>
<feature type="region of interest" description="Disordered" evidence="2">
    <location>
        <begin position="98"/>
        <end position="142"/>
    </location>
</feature>